<keyword evidence="2" id="KW-0238">DNA-binding</keyword>
<dbReference type="Pfam" id="PF00392">
    <property type="entry name" value="GntR"/>
    <property type="match status" value="1"/>
</dbReference>
<accession>A0A096BE66</accession>
<dbReference type="Gene3D" id="3.40.1410.10">
    <property type="entry name" value="Chorismate lyase-like"/>
    <property type="match status" value="1"/>
</dbReference>
<dbReference type="RefSeq" id="WP_007494300.1">
    <property type="nucleotide sequence ID" value="NZ_KN174161.1"/>
</dbReference>
<dbReference type="eggNOG" id="COG2188">
    <property type="taxonomic scope" value="Bacteria"/>
</dbReference>
<dbReference type="Proteomes" id="UP000029585">
    <property type="component" value="Unassembled WGS sequence"/>
</dbReference>
<dbReference type="InterPro" id="IPR028978">
    <property type="entry name" value="Chorismate_lyase_/UTRA_dom_sf"/>
</dbReference>
<dbReference type="GO" id="GO:0003700">
    <property type="term" value="F:DNA-binding transcription factor activity"/>
    <property type="evidence" value="ECO:0007669"/>
    <property type="project" value="InterPro"/>
</dbReference>
<evidence type="ECO:0000259" key="4">
    <source>
        <dbReference type="PROSITE" id="PS50949"/>
    </source>
</evidence>
<dbReference type="PANTHER" id="PTHR44846">
    <property type="entry name" value="MANNOSYL-D-GLYCERATE TRANSPORT/METABOLISM SYSTEM REPRESSOR MNGR-RELATED"/>
    <property type="match status" value="1"/>
</dbReference>
<keyword evidence="1" id="KW-0805">Transcription regulation</keyword>
<dbReference type="GO" id="GO:0045892">
    <property type="term" value="P:negative regulation of DNA-templated transcription"/>
    <property type="evidence" value="ECO:0007669"/>
    <property type="project" value="TreeGrafter"/>
</dbReference>
<dbReference type="InterPro" id="IPR050679">
    <property type="entry name" value="Bact_HTH_transcr_reg"/>
</dbReference>
<proteinExistence type="predicted"/>
<dbReference type="InterPro" id="IPR036388">
    <property type="entry name" value="WH-like_DNA-bd_sf"/>
</dbReference>
<evidence type="ECO:0000256" key="2">
    <source>
        <dbReference type="ARBA" id="ARBA00023125"/>
    </source>
</evidence>
<dbReference type="InterPro" id="IPR000524">
    <property type="entry name" value="Tscrpt_reg_HTH_GntR"/>
</dbReference>
<keyword evidence="3" id="KW-0804">Transcription</keyword>
<dbReference type="GO" id="GO:0003677">
    <property type="term" value="F:DNA binding"/>
    <property type="evidence" value="ECO:0007669"/>
    <property type="project" value="UniProtKB-KW"/>
</dbReference>
<feature type="domain" description="HTH gntR-type" evidence="4">
    <location>
        <begin position="13"/>
        <end position="81"/>
    </location>
</feature>
<gene>
    <name evidence="5" type="ORF">HMPREF9460_00163</name>
</gene>
<dbReference type="GeneID" id="63975043"/>
<dbReference type="Gene3D" id="1.10.10.10">
    <property type="entry name" value="Winged helix-like DNA-binding domain superfamily/Winged helix DNA-binding domain"/>
    <property type="match status" value="1"/>
</dbReference>
<protein>
    <recommendedName>
        <fullName evidence="4">HTH gntR-type domain-containing protein</fullName>
    </recommendedName>
</protein>
<dbReference type="InterPro" id="IPR036390">
    <property type="entry name" value="WH_DNA-bd_sf"/>
</dbReference>
<organism evidence="5 6">
    <name type="scientific">Flavonifractor plautii 1_3_50AFAA</name>
    <dbReference type="NCBI Taxonomy" id="742738"/>
    <lineage>
        <taxon>Bacteria</taxon>
        <taxon>Bacillati</taxon>
        <taxon>Bacillota</taxon>
        <taxon>Clostridia</taxon>
        <taxon>Eubacteriales</taxon>
        <taxon>Oscillospiraceae</taxon>
        <taxon>Flavonifractor</taxon>
    </lineage>
</organism>
<sequence>MLEDKRLDKDVPIPLYFQLEKLILEEIDNGNYPVGSMIPTEMELSQMFGISRTTVRQAISDLVREEHLYRIKSKGTFVAHPKLVQGFIQSIQSFDDDVRSTGRTPSTEVLDLKLVELEPEVAQLMELPAGTKAIYLYRKRFADDEPIVRVETYLPYEACSFILGHDFNRESLYQVLSKRDDTRVTHVTRICEARAADPEDAAVLGLKRGRPVHYFQTIGYNQSGKLIELSFAHYRGDQSRFRVELFRE</sequence>
<evidence type="ECO:0000256" key="1">
    <source>
        <dbReference type="ARBA" id="ARBA00023015"/>
    </source>
</evidence>
<evidence type="ECO:0000313" key="6">
    <source>
        <dbReference type="Proteomes" id="UP000029585"/>
    </source>
</evidence>
<dbReference type="PRINTS" id="PR00035">
    <property type="entry name" value="HTHGNTR"/>
</dbReference>
<dbReference type="Pfam" id="PF07702">
    <property type="entry name" value="UTRA"/>
    <property type="match status" value="1"/>
</dbReference>
<comment type="caution">
    <text evidence="5">The sequence shown here is derived from an EMBL/GenBank/DDBJ whole genome shotgun (WGS) entry which is preliminary data.</text>
</comment>
<evidence type="ECO:0000313" key="5">
    <source>
        <dbReference type="EMBL" id="KGF57435.1"/>
    </source>
</evidence>
<dbReference type="PROSITE" id="PS50949">
    <property type="entry name" value="HTH_GNTR"/>
    <property type="match status" value="1"/>
</dbReference>
<dbReference type="SUPFAM" id="SSF46785">
    <property type="entry name" value="Winged helix' DNA-binding domain"/>
    <property type="match status" value="1"/>
</dbReference>
<dbReference type="HOGENOM" id="CLU_063236_8_2_9"/>
<dbReference type="PANTHER" id="PTHR44846:SF1">
    <property type="entry name" value="MANNOSYL-D-GLYCERATE TRANSPORT_METABOLISM SYSTEM REPRESSOR MNGR-RELATED"/>
    <property type="match status" value="1"/>
</dbReference>
<dbReference type="EMBL" id="ADLO01000005">
    <property type="protein sequence ID" value="KGF57435.1"/>
    <property type="molecule type" value="Genomic_DNA"/>
</dbReference>
<dbReference type="InterPro" id="IPR011663">
    <property type="entry name" value="UTRA"/>
</dbReference>
<dbReference type="FunFam" id="1.10.10.10:FF:000079">
    <property type="entry name" value="GntR family transcriptional regulator"/>
    <property type="match status" value="1"/>
</dbReference>
<dbReference type="SMART" id="SM00345">
    <property type="entry name" value="HTH_GNTR"/>
    <property type="match status" value="1"/>
</dbReference>
<dbReference type="SMART" id="SM00866">
    <property type="entry name" value="UTRA"/>
    <property type="match status" value="1"/>
</dbReference>
<name>A0A096BE66_FLAPL</name>
<keyword evidence="6" id="KW-1185">Reference proteome</keyword>
<dbReference type="CDD" id="cd07377">
    <property type="entry name" value="WHTH_GntR"/>
    <property type="match status" value="1"/>
</dbReference>
<dbReference type="PATRIC" id="fig|742738.3.peg.172"/>
<evidence type="ECO:0000256" key="3">
    <source>
        <dbReference type="ARBA" id="ARBA00023163"/>
    </source>
</evidence>
<dbReference type="SUPFAM" id="SSF64288">
    <property type="entry name" value="Chorismate lyase-like"/>
    <property type="match status" value="1"/>
</dbReference>
<dbReference type="AlphaFoldDB" id="A0A096BE66"/>
<reference evidence="5 6" key="1">
    <citation type="submission" date="2011-08" db="EMBL/GenBank/DDBJ databases">
        <title>The Genome Sequence of Clostridium orbiscindens 1_3_50AFAA.</title>
        <authorList>
            <consortium name="The Broad Institute Genome Sequencing Platform"/>
            <person name="Earl A."/>
            <person name="Ward D."/>
            <person name="Feldgarden M."/>
            <person name="Gevers D."/>
            <person name="Daigneault M."/>
            <person name="Strauss J."/>
            <person name="Allen-Vercoe E."/>
            <person name="Young S.K."/>
            <person name="Zeng Q."/>
            <person name="Gargeya S."/>
            <person name="Fitzgerald M."/>
            <person name="Haas B."/>
            <person name="Abouelleil A."/>
            <person name="Alvarado L."/>
            <person name="Arachchi H.M."/>
            <person name="Berlin A."/>
            <person name="Brown A."/>
            <person name="Chapman S.B."/>
            <person name="Chen Z."/>
            <person name="Dunbar C."/>
            <person name="Freedman E."/>
            <person name="Gearin G."/>
            <person name="Gellesch M."/>
            <person name="Goldberg J."/>
            <person name="Griggs A."/>
            <person name="Gujja S."/>
            <person name="Heiman D."/>
            <person name="Howarth C."/>
            <person name="Larson L."/>
            <person name="Lui A."/>
            <person name="MacDonald P.J.P."/>
            <person name="Montmayeur A."/>
            <person name="Murphy C."/>
            <person name="Neiman D."/>
            <person name="Pearson M."/>
            <person name="Priest M."/>
            <person name="Roberts A."/>
            <person name="Saif S."/>
            <person name="Shea T."/>
            <person name="Shenoy N."/>
            <person name="Sisk P."/>
            <person name="Stolte C."/>
            <person name="Sykes S."/>
            <person name="Wortman J."/>
            <person name="Nusbaum C."/>
            <person name="Birren B."/>
        </authorList>
    </citation>
    <scope>NUCLEOTIDE SEQUENCE [LARGE SCALE GENOMIC DNA]</scope>
    <source>
        <strain evidence="5 6">1_3_50AFAA</strain>
    </source>
</reference>